<dbReference type="InterPro" id="IPR011991">
    <property type="entry name" value="ArsR-like_HTH"/>
</dbReference>
<proteinExistence type="predicted"/>
<dbReference type="InterPro" id="IPR019888">
    <property type="entry name" value="Tscrpt_reg_AsnC-like"/>
</dbReference>
<dbReference type="Pfam" id="PF13412">
    <property type="entry name" value="HTH_24"/>
    <property type="match status" value="1"/>
</dbReference>
<dbReference type="SUPFAM" id="SSF46785">
    <property type="entry name" value="Winged helix' DNA-binding domain"/>
    <property type="match status" value="1"/>
</dbReference>
<accession>A0ABZ3FSN0</accession>
<evidence type="ECO:0000313" key="6">
    <source>
        <dbReference type="Proteomes" id="UP001442841"/>
    </source>
</evidence>
<dbReference type="InterPro" id="IPR011008">
    <property type="entry name" value="Dimeric_a/b-barrel"/>
</dbReference>
<evidence type="ECO:0000256" key="2">
    <source>
        <dbReference type="ARBA" id="ARBA00023125"/>
    </source>
</evidence>
<dbReference type="PROSITE" id="PS00519">
    <property type="entry name" value="HTH_ASNC_1"/>
    <property type="match status" value="1"/>
</dbReference>
<dbReference type="PROSITE" id="PS50956">
    <property type="entry name" value="HTH_ASNC_2"/>
    <property type="match status" value="1"/>
</dbReference>
<dbReference type="InterPro" id="IPR019885">
    <property type="entry name" value="Tscrpt_reg_HTH_AsnC-type_CS"/>
</dbReference>
<dbReference type="InterPro" id="IPR036388">
    <property type="entry name" value="WH-like_DNA-bd_sf"/>
</dbReference>
<keyword evidence="3" id="KW-0804">Transcription</keyword>
<dbReference type="RefSeq" id="WP_425310543.1">
    <property type="nucleotide sequence ID" value="NZ_CP154795.1"/>
</dbReference>
<protein>
    <submittedName>
        <fullName evidence="5">Lrp/AsnC family transcriptional regulator</fullName>
    </submittedName>
</protein>
<dbReference type="InterPro" id="IPR000485">
    <property type="entry name" value="AsnC-type_HTH_dom"/>
</dbReference>
<evidence type="ECO:0000256" key="3">
    <source>
        <dbReference type="ARBA" id="ARBA00023163"/>
    </source>
</evidence>
<keyword evidence="6" id="KW-1185">Reference proteome</keyword>
<dbReference type="PANTHER" id="PTHR30154">
    <property type="entry name" value="LEUCINE-RESPONSIVE REGULATORY PROTEIN"/>
    <property type="match status" value="1"/>
</dbReference>
<name>A0ABZ3FSN0_9ACTN</name>
<dbReference type="PANTHER" id="PTHR30154:SF34">
    <property type="entry name" value="TRANSCRIPTIONAL REGULATOR AZLB"/>
    <property type="match status" value="1"/>
</dbReference>
<keyword evidence="1" id="KW-0805">Transcription regulation</keyword>
<dbReference type="InterPro" id="IPR019887">
    <property type="entry name" value="Tscrpt_reg_AsnC/Lrp_C"/>
</dbReference>
<dbReference type="Gene3D" id="1.10.10.10">
    <property type="entry name" value="Winged helix-like DNA-binding domain superfamily/Winged helix DNA-binding domain"/>
    <property type="match status" value="1"/>
</dbReference>
<dbReference type="PRINTS" id="PR00033">
    <property type="entry name" value="HTHASNC"/>
</dbReference>
<evidence type="ECO:0000256" key="1">
    <source>
        <dbReference type="ARBA" id="ARBA00023015"/>
    </source>
</evidence>
<organism evidence="5 6">
    <name type="scientific">Ammonicoccus fulvus</name>
    <dbReference type="NCBI Taxonomy" id="3138240"/>
    <lineage>
        <taxon>Bacteria</taxon>
        <taxon>Bacillati</taxon>
        <taxon>Actinomycetota</taxon>
        <taxon>Actinomycetes</taxon>
        <taxon>Propionibacteriales</taxon>
        <taxon>Propionibacteriaceae</taxon>
        <taxon>Ammonicoccus</taxon>
    </lineage>
</organism>
<evidence type="ECO:0000313" key="5">
    <source>
        <dbReference type="EMBL" id="XAN09104.1"/>
    </source>
</evidence>
<dbReference type="SMART" id="SM00344">
    <property type="entry name" value="HTH_ASNC"/>
    <property type="match status" value="1"/>
</dbReference>
<dbReference type="EMBL" id="CP154795">
    <property type="protein sequence ID" value="XAN09104.1"/>
    <property type="molecule type" value="Genomic_DNA"/>
</dbReference>
<sequence>MAGRIALDDIDLRIISELRADGRLSVNELAQRVNVSRATAYARLDRLRSEGAIKGFTVVLDPEVIGLSVSAIVFVNVEQRTWEESVAELGGLPGVERVLLTSGEFDFALLVRFRDLGDLRDVLLGQLQTMPHVRGTQTLFVLQEHDNGLDLSLLG</sequence>
<feature type="domain" description="HTH asnC-type" evidence="4">
    <location>
        <begin position="7"/>
        <end position="68"/>
    </location>
</feature>
<gene>
    <name evidence="5" type="ORF">AADG42_17880</name>
</gene>
<keyword evidence="2" id="KW-0238">DNA-binding</keyword>
<dbReference type="InterPro" id="IPR036390">
    <property type="entry name" value="WH_DNA-bd_sf"/>
</dbReference>
<dbReference type="Gene3D" id="3.30.70.920">
    <property type="match status" value="1"/>
</dbReference>
<dbReference type="Pfam" id="PF01037">
    <property type="entry name" value="AsnC_trans_reg"/>
    <property type="match status" value="1"/>
</dbReference>
<dbReference type="Proteomes" id="UP001442841">
    <property type="component" value="Chromosome"/>
</dbReference>
<evidence type="ECO:0000259" key="4">
    <source>
        <dbReference type="PROSITE" id="PS50956"/>
    </source>
</evidence>
<reference evidence="5 6" key="1">
    <citation type="submission" date="2024-04" db="EMBL/GenBank/DDBJ databases">
        <title>Isolation of an actinomycete strain from pig manure.</title>
        <authorList>
            <person name="Gong T."/>
            <person name="Yu Z."/>
            <person name="An M."/>
            <person name="Wei C."/>
            <person name="Yang W."/>
            <person name="Liu L."/>
        </authorList>
    </citation>
    <scope>NUCLEOTIDE SEQUENCE [LARGE SCALE GENOMIC DNA]</scope>
    <source>
        <strain evidence="5 6">ZF39</strain>
    </source>
</reference>
<dbReference type="SUPFAM" id="SSF54909">
    <property type="entry name" value="Dimeric alpha+beta barrel"/>
    <property type="match status" value="1"/>
</dbReference>
<dbReference type="CDD" id="cd00090">
    <property type="entry name" value="HTH_ARSR"/>
    <property type="match status" value="1"/>
</dbReference>